<dbReference type="InterPro" id="IPR015590">
    <property type="entry name" value="Aldehyde_DH_dom"/>
</dbReference>
<dbReference type="EMBL" id="LWGR01000003">
    <property type="protein sequence ID" value="KZM75869.1"/>
    <property type="molecule type" value="Genomic_DNA"/>
</dbReference>
<dbReference type="Gene3D" id="3.40.605.10">
    <property type="entry name" value="Aldehyde Dehydrogenase, Chain A, domain 1"/>
    <property type="match status" value="1"/>
</dbReference>
<dbReference type="Pfam" id="PF00171">
    <property type="entry name" value="Aldedh"/>
    <property type="match status" value="1"/>
</dbReference>
<dbReference type="Proteomes" id="UP000076512">
    <property type="component" value="Unassembled WGS sequence"/>
</dbReference>
<sequence length="535" mass="56947">MASYGSYIAGKDVPGDHWVYVFSATAILEDTFAMLALKRQLERGDPAAPAELPPAVVARVAVADADAVADALSAAAAAFPTWRAFPLEARFDTVGARIHANLIEHREAIEHLMVEEGHPIAVARFEVGAIIDSYSPQALAYLRGQLWWETRRDGRRIVIRRRPDGVVCVNPPANSPTVSAAFFAAAVLGGNTVVVRAPRTVPLSIMYTMREVIAPALDAVGAPPGTLNVVCGQPAPMMETWLNSPHVADIIHVGSVESGRKYEQLCVAAGKKPILELSGNDLVLVWADADLPAAAAVLVESFFGSGQICMLPNQALVHPAVADELIALMVERAREVRPGYPEEPGALLAPVLRQDGYRNVLADAVRKGARVVTGGHGMDFDGNRDERGFFLAPTIVRVDGLAAAREVDAVAHETFFPLLPVVVPDPADESRLLDEFVDFANSNPYGLRNSLWARDPAVIDRFLRDVDNGGVLKINDSHLGYLAPLAPQGGTGVTGGVFGEASYPVLRTTRLQSVAIVESGSGTPAIVPAPLGGES</sequence>
<dbReference type="InterPro" id="IPR050740">
    <property type="entry name" value="Aldehyde_DH_Superfamily"/>
</dbReference>
<accession>A0A161WFW2</accession>
<gene>
    <name evidence="3" type="ORF">AWN90_20245</name>
</gene>
<comment type="caution">
    <text evidence="3">The sequence shown here is derived from an EMBL/GenBank/DDBJ whole genome shotgun (WGS) entry which is preliminary data.</text>
</comment>
<name>A0A161WFW2_9NOCA</name>
<protein>
    <submittedName>
        <fullName evidence="3">Aldehyde dehydrogenase</fullName>
    </submittedName>
</protein>
<dbReference type="STRING" id="455432.AWN90_20245"/>
<dbReference type="OrthoDB" id="3284578at2"/>
<proteinExistence type="predicted"/>
<evidence type="ECO:0000313" key="3">
    <source>
        <dbReference type="EMBL" id="KZM75869.1"/>
    </source>
</evidence>
<dbReference type="PANTHER" id="PTHR43353:SF5">
    <property type="entry name" value="SUCCINATE-SEMIALDEHYDE DEHYDROGENASE, MITOCHONDRIAL"/>
    <property type="match status" value="1"/>
</dbReference>
<evidence type="ECO:0000313" key="4">
    <source>
        <dbReference type="Proteomes" id="UP000076512"/>
    </source>
</evidence>
<dbReference type="InterPro" id="IPR016163">
    <property type="entry name" value="Ald_DH_C"/>
</dbReference>
<dbReference type="InterPro" id="IPR016162">
    <property type="entry name" value="Ald_DH_N"/>
</dbReference>
<feature type="domain" description="Aldehyde dehydrogenase" evidence="2">
    <location>
        <begin position="55"/>
        <end position="495"/>
    </location>
</feature>
<dbReference type="InterPro" id="IPR016161">
    <property type="entry name" value="Ald_DH/histidinol_DH"/>
</dbReference>
<keyword evidence="4" id="KW-1185">Reference proteome</keyword>
<dbReference type="GO" id="GO:0016620">
    <property type="term" value="F:oxidoreductase activity, acting on the aldehyde or oxo group of donors, NAD or NADP as acceptor"/>
    <property type="evidence" value="ECO:0007669"/>
    <property type="project" value="InterPro"/>
</dbReference>
<evidence type="ECO:0000256" key="1">
    <source>
        <dbReference type="ARBA" id="ARBA00023002"/>
    </source>
</evidence>
<evidence type="ECO:0000259" key="2">
    <source>
        <dbReference type="Pfam" id="PF00171"/>
    </source>
</evidence>
<dbReference type="SUPFAM" id="SSF53720">
    <property type="entry name" value="ALDH-like"/>
    <property type="match status" value="1"/>
</dbReference>
<keyword evidence="1" id="KW-0560">Oxidoreductase</keyword>
<dbReference type="AlphaFoldDB" id="A0A161WFW2"/>
<dbReference type="Gene3D" id="3.40.309.10">
    <property type="entry name" value="Aldehyde Dehydrogenase, Chain A, domain 2"/>
    <property type="match status" value="1"/>
</dbReference>
<reference evidence="3 4" key="1">
    <citation type="submission" date="2016-04" db="EMBL/GenBank/DDBJ databases">
        <authorList>
            <person name="Evans L.H."/>
            <person name="Alamgir A."/>
            <person name="Owens N."/>
            <person name="Weber N.D."/>
            <person name="Virtaneva K."/>
            <person name="Barbian K."/>
            <person name="Babar A."/>
            <person name="Rosenke K."/>
        </authorList>
    </citation>
    <scope>NUCLEOTIDE SEQUENCE [LARGE SCALE GENOMIC DNA]</scope>
    <source>
        <strain evidence="3 4">IFM 0406</strain>
    </source>
</reference>
<organism evidence="3 4">
    <name type="scientific">Nocardia terpenica</name>
    <dbReference type="NCBI Taxonomy" id="455432"/>
    <lineage>
        <taxon>Bacteria</taxon>
        <taxon>Bacillati</taxon>
        <taxon>Actinomycetota</taxon>
        <taxon>Actinomycetes</taxon>
        <taxon>Mycobacteriales</taxon>
        <taxon>Nocardiaceae</taxon>
        <taxon>Nocardia</taxon>
    </lineage>
</organism>
<dbReference type="PANTHER" id="PTHR43353">
    <property type="entry name" value="SUCCINATE-SEMIALDEHYDE DEHYDROGENASE, MITOCHONDRIAL"/>
    <property type="match status" value="1"/>
</dbReference>